<dbReference type="EMBL" id="JACHHZ010000001">
    <property type="protein sequence ID" value="MBB6091761.1"/>
    <property type="molecule type" value="Genomic_DNA"/>
</dbReference>
<accession>A0A841HF71</accession>
<name>A0A841HF71_9GAMM</name>
<protein>
    <submittedName>
        <fullName evidence="1">Putative trehalose synthase</fullName>
    </submittedName>
</protein>
<dbReference type="AlphaFoldDB" id="A0A841HF71"/>
<gene>
    <name evidence="1" type="ORF">HNQ60_000607</name>
</gene>
<evidence type="ECO:0000313" key="1">
    <source>
        <dbReference type="EMBL" id="MBB6091761.1"/>
    </source>
</evidence>
<dbReference type="Proteomes" id="UP000588068">
    <property type="component" value="Unassembled WGS sequence"/>
</dbReference>
<evidence type="ECO:0000313" key="2">
    <source>
        <dbReference type="Proteomes" id="UP000588068"/>
    </source>
</evidence>
<keyword evidence="2" id="KW-1185">Reference proteome</keyword>
<dbReference type="RefSeq" id="WP_184329541.1">
    <property type="nucleotide sequence ID" value="NZ_JACHHZ010000001.1"/>
</dbReference>
<sequence>MDTQALTEIHQALAAVHDAVGTMTFPSCDQDDMFELMDRVEAELSAAHPNTRVIGTFLNSIARSLRNQPEARDACLRIEEAIERTGLPSTWQNGI</sequence>
<reference evidence="1 2" key="1">
    <citation type="submission" date="2020-08" db="EMBL/GenBank/DDBJ databases">
        <title>Genomic Encyclopedia of Type Strains, Phase IV (KMG-IV): sequencing the most valuable type-strain genomes for metagenomic binning, comparative biology and taxonomic classification.</title>
        <authorList>
            <person name="Goeker M."/>
        </authorList>
    </citation>
    <scope>NUCLEOTIDE SEQUENCE [LARGE SCALE GENOMIC DNA]</scope>
    <source>
        <strain evidence="1 2">DSM 26723</strain>
    </source>
</reference>
<proteinExistence type="predicted"/>
<comment type="caution">
    <text evidence="1">The sequence shown here is derived from an EMBL/GenBank/DDBJ whole genome shotgun (WGS) entry which is preliminary data.</text>
</comment>
<organism evidence="1 2">
    <name type="scientific">Povalibacter uvarum</name>
    <dbReference type="NCBI Taxonomy" id="732238"/>
    <lineage>
        <taxon>Bacteria</taxon>
        <taxon>Pseudomonadati</taxon>
        <taxon>Pseudomonadota</taxon>
        <taxon>Gammaproteobacteria</taxon>
        <taxon>Steroidobacterales</taxon>
        <taxon>Steroidobacteraceae</taxon>
        <taxon>Povalibacter</taxon>
    </lineage>
</organism>